<dbReference type="EMBL" id="GAMC01008780">
    <property type="protein sequence ID" value="JAB97775.1"/>
    <property type="molecule type" value="mRNA"/>
</dbReference>
<feature type="region of interest" description="Disordered" evidence="17">
    <location>
        <begin position="309"/>
        <end position="346"/>
    </location>
</feature>
<comment type="subcellular location">
    <subcellularLocation>
        <location evidence="1">Cytoplasmic vesicle membrane</location>
    </subcellularLocation>
    <subcellularLocation>
        <location evidence="16">Endomembrane system</location>
        <topology evidence="16">Single-pass type I membrane protein</topology>
    </subcellularLocation>
    <subcellularLocation>
        <location evidence="13">Late endosome membrane</location>
        <topology evidence="13">Single-pass membrane protein</topology>
    </subcellularLocation>
    <subcellularLocation>
        <location evidence="2">Lysosome membrane</location>
    </subcellularLocation>
</comment>
<dbReference type="PANTHER" id="PTHR14971">
    <property type="entry name" value="VESICULAR, OVEREXPRESSED IN CANCER, PROSURVIVAL PROTEIN 1"/>
    <property type="match status" value="1"/>
</dbReference>
<evidence type="ECO:0000256" key="10">
    <source>
        <dbReference type="ARBA" id="ARBA00023163"/>
    </source>
</evidence>
<evidence type="ECO:0000256" key="14">
    <source>
        <dbReference type="ARBA" id="ARBA00035708"/>
    </source>
</evidence>
<evidence type="ECO:0000256" key="19">
    <source>
        <dbReference type="SAM" id="SignalP"/>
    </source>
</evidence>
<organism evidence="20">
    <name type="scientific">Ceratitis capitata</name>
    <name type="common">Mediterranean fruit fly</name>
    <name type="synonym">Tephritis capitata</name>
    <dbReference type="NCBI Taxonomy" id="7213"/>
    <lineage>
        <taxon>Eukaryota</taxon>
        <taxon>Metazoa</taxon>
        <taxon>Ecdysozoa</taxon>
        <taxon>Arthropoda</taxon>
        <taxon>Hexapoda</taxon>
        <taxon>Insecta</taxon>
        <taxon>Pterygota</taxon>
        <taxon>Neoptera</taxon>
        <taxon>Endopterygota</taxon>
        <taxon>Diptera</taxon>
        <taxon>Brachycera</taxon>
        <taxon>Muscomorpha</taxon>
        <taxon>Tephritoidea</taxon>
        <taxon>Tephritidae</taxon>
        <taxon>Ceratitis</taxon>
        <taxon>Ceratitis</taxon>
    </lineage>
</organism>
<keyword evidence="7 18" id="KW-1133">Transmembrane helix</keyword>
<evidence type="ECO:0000256" key="18">
    <source>
        <dbReference type="SAM" id="Phobius"/>
    </source>
</evidence>
<keyword evidence="4 18" id="KW-0812">Transmembrane</keyword>
<feature type="compositionally biased region" description="Polar residues" evidence="17">
    <location>
        <begin position="327"/>
        <end position="346"/>
    </location>
</feature>
<keyword evidence="8" id="KW-0805">Transcription regulation</keyword>
<dbReference type="PANTHER" id="PTHR14971:SF2">
    <property type="entry name" value="VESICULAR, OVEREXPRESSED IN CANCER, PROSURVIVAL PROTEIN 1"/>
    <property type="match status" value="1"/>
</dbReference>
<evidence type="ECO:0000256" key="5">
    <source>
        <dbReference type="ARBA" id="ARBA00022729"/>
    </source>
</evidence>
<reference evidence="20" key="2">
    <citation type="journal article" date="2014" name="BMC Genomics">
        <title>A genomic perspective to assessing quality of mass-reared SIT flies used in Mediterranean fruit fly (Ceratitis capitata) eradication in California.</title>
        <authorList>
            <person name="Calla B."/>
            <person name="Hall B."/>
            <person name="Hou S."/>
            <person name="Geib S.M."/>
        </authorList>
    </citation>
    <scope>NUCLEOTIDE SEQUENCE</scope>
</reference>
<dbReference type="GO" id="GO:0005765">
    <property type="term" value="C:lysosomal membrane"/>
    <property type="evidence" value="ECO:0007669"/>
    <property type="project" value="UniProtKB-SubCell"/>
</dbReference>
<keyword evidence="6" id="KW-0967">Endosome</keyword>
<evidence type="ECO:0000256" key="3">
    <source>
        <dbReference type="ARBA" id="ARBA00006655"/>
    </source>
</evidence>
<dbReference type="EMBL" id="GAMC01008781">
    <property type="protein sequence ID" value="JAB97774.1"/>
    <property type="molecule type" value="mRNA"/>
</dbReference>
<evidence type="ECO:0000256" key="6">
    <source>
        <dbReference type="ARBA" id="ARBA00022753"/>
    </source>
</evidence>
<evidence type="ECO:0000256" key="13">
    <source>
        <dbReference type="ARBA" id="ARBA00035628"/>
    </source>
</evidence>
<evidence type="ECO:0000256" key="4">
    <source>
        <dbReference type="ARBA" id="ARBA00022692"/>
    </source>
</evidence>
<feature type="chain" id="PRO_5007737106" description="WW domain binding protein VOPP1" evidence="19">
    <location>
        <begin position="22"/>
        <end position="770"/>
    </location>
</feature>
<keyword evidence="9 18" id="KW-0472">Membrane</keyword>
<proteinExistence type="evidence at transcript level"/>
<feature type="transmembrane region" description="Helical" evidence="18">
    <location>
        <begin position="68"/>
        <end position="88"/>
    </location>
</feature>
<evidence type="ECO:0000256" key="15">
    <source>
        <dbReference type="ARBA" id="ARBA00035715"/>
    </source>
</evidence>
<evidence type="ECO:0000256" key="16">
    <source>
        <dbReference type="ARBA" id="ARBA00046288"/>
    </source>
</evidence>
<accession>W8B947</accession>
<dbReference type="OrthoDB" id="6629737at2759"/>
<evidence type="ECO:0000313" key="20">
    <source>
        <dbReference type="EMBL" id="JAB97775.1"/>
    </source>
</evidence>
<dbReference type="GO" id="GO:0031902">
    <property type="term" value="C:late endosome membrane"/>
    <property type="evidence" value="ECO:0007669"/>
    <property type="project" value="UniProtKB-SubCell"/>
</dbReference>
<evidence type="ECO:0000256" key="1">
    <source>
        <dbReference type="ARBA" id="ARBA00004156"/>
    </source>
</evidence>
<feature type="signal peptide" evidence="19">
    <location>
        <begin position="1"/>
        <end position="21"/>
    </location>
</feature>
<keyword evidence="10" id="KW-0804">Transcription</keyword>
<dbReference type="InterPro" id="IPR026229">
    <property type="entry name" value="VOPP1"/>
</dbReference>
<dbReference type="AlphaFoldDB" id="W8B947"/>
<reference evidence="20" key="1">
    <citation type="submission" date="2013-07" db="EMBL/GenBank/DDBJ databases">
        <authorList>
            <person name="Geib S."/>
        </authorList>
    </citation>
    <scope>NUCLEOTIDE SEQUENCE</scope>
</reference>
<keyword evidence="12" id="KW-0968">Cytoplasmic vesicle</keyword>
<feature type="compositionally biased region" description="Polar residues" evidence="17">
    <location>
        <begin position="733"/>
        <end position="748"/>
    </location>
</feature>
<evidence type="ECO:0000256" key="9">
    <source>
        <dbReference type="ARBA" id="ARBA00023136"/>
    </source>
</evidence>
<evidence type="ECO:0000256" key="12">
    <source>
        <dbReference type="ARBA" id="ARBA00023329"/>
    </source>
</evidence>
<evidence type="ECO:0000256" key="17">
    <source>
        <dbReference type="SAM" id="MobiDB-lite"/>
    </source>
</evidence>
<evidence type="ECO:0000256" key="11">
    <source>
        <dbReference type="ARBA" id="ARBA00023228"/>
    </source>
</evidence>
<feature type="region of interest" description="Disordered" evidence="17">
    <location>
        <begin position="732"/>
        <end position="770"/>
    </location>
</feature>
<evidence type="ECO:0000256" key="8">
    <source>
        <dbReference type="ARBA" id="ARBA00023015"/>
    </source>
</evidence>
<evidence type="ECO:0000256" key="7">
    <source>
        <dbReference type="ARBA" id="ARBA00022989"/>
    </source>
</evidence>
<sequence length="770" mass="85161">MLLFPAILFFTIFRMPRLINARFCEGGHYCSLPRECCTQGCCPPYQSGPRPLPPPSEHVLNLFFVSHWFFWCVVVAIILALLCAYSLWKKRRTLCGWGFPEHRAQSEGDSAGSCYAPPQYSRCNSFHHPPPPYTEVTSKPDLYPIVFTCNSDNAKSGSSYLMVQYFRNYIVRPSLSAASTLDSLSSSFICNINEANTLVPPPYSRAASPENGLSTHFQQQFLLPRSASQIVYATVGNGGNNIIETYENNGHINQQILQSQQSRSPHFTVVALNSSVGGNQNNVANITNSPMSYSTILQTSVGEQTNFIEESAGGNNNCTSSQNNNGDSNIISSENKSTRSSECSNNADGGCVPKGFIQSQSEQQFRYFNNSLSDIFTNNTSVAPFTYTNDRDSKSVEIINFDNTMVNEQQVKRDTTVLTDNHWALEDFDNGQQTNTHPTQLVVERSVFKPTYKSCDSITSIPQGVSGDTSEQLVADIKDFNLLRQSLETCCHILQKKQHQPQTTISDTFMTNTKAYNRDELLNATASNNCSAVSSLANLCIESSPPQATSPTGEVREILDQIRQLQEDISYDDLLMHMKPALCHTLSAPKNTEIEQTTTQQKAHRNSVASCEIQLSSNAIFSANPIFSKTNVCIATSPLDKGNVTILKPKSHNKPRSYNDSDVLLKRPLALHQNKMKYFASKPNKALYIPMIPNAKSMHSSKCLAKSPVSNIVGTKFFSGRGGKMRRILVSRSAPTTPGTALPSNPLSDDSPLLTEPDEDSEISQNEHIE</sequence>
<protein>
    <recommendedName>
        <fullName evidence="14">WW domain binding protein VOPP1</fullName>
    </recommendedName>
    <alternativeName>
        <fullName evidence="15">Vesicular, overexpressed in cancer, prosurvival protein 1</fullName>
    </alternativeName>
</protein>
<name>W8B947_CERCA</name>
<comment type="similarity">
    <text evidence="3">Belongs to the VOPP1/ECOP family.</text>
</comment>
<feature type="compositionally biased region" description="Low complexity" evidence="17">
    <location>
        <begin position="313"/>
        <end position="326"/>
    </location>
</feature>
<keyword evidence="5 19" id="KW-0732">Signal</keyword>
<evidence type="ECO:0000256" key="2">
    <source>
        <dbReference type="ARBA" id="ARBA00004656"/>
    </source>
</evidence>
<keyword evidence="11" id="KW-0458">Lysosome</keyword>